<dbReference type="InterPro" id="IPR036388">
    <property type="entry name" value="WH-like_DNA-bd_sf"/>
</dbReference>
<dbReference type="PANTHER" id="PTHR10815:SF13">
    <property type="entry name" value="METHYLATED-DNA--PROTEIN-CYSTEINE METHYLTRANSFERASE"/>
    <property type="match status" value="1"/>
</dbReference>
<evidence type="ECO:0000256" key="2">
    <source>
        <dbReference type="ARBA" id="ARBA00022603"/>
    </source>
</evidence>
<comment type="caution">
    <text evidence="8">The sequence shown here is derived from an EMBL/GenBank/DDBJ whole genome shotgun (WGS) entry which is preliminary data.</text>
</comment>
<dbReference type="GO" id="GO:0003908">
    <property type="term" value="F:methylated-DNA-[protein]-cysteine S-methyltransferase activity"/>
    <property type="evidence" value="ECO:0007669"/>
    <property type="project" value="UniProtKB-EC"/>
</dbReference>
<proteinExistence type="predicted"/>
<keyword evidence="3 8" id="KW-0808">Transferase</keyword>
<dbReference type="InterPro" id="IPR001497">
    <property type="entry name" value="MethylDNA_cys_MeTrfase_AS"/>
</dbReference>
<dbReference type="Proteomes" id="UP000610373">
    <property type="component" value="Unassembled WGS sequence"/>
</dbReference>
<dbReference type="Gene3D" id="1.10.10.10">
    <property type="entry name" value="Winged helix-like DNA-binding domain superfamily/Winged helix DNA-binding domain"/>
    <property type="match status" value="1"/>
</dbReference>
<dbReference type="PANTHER" id="PTHR10815">
    <property type="entry name" value="METHYLATED-DNA--PROTEIN-CYSTEINE METHYLTRANSFERASE"/>
    <property type="match status" value="1"/>
</dbReference>
<dbReference type="InterPro" id="IPR036217">
    <property type="entry name" value="MethylDNA_cys_MeTrfase_DNAb"/>
</dbReference>
<accession>A0A811T4H2</accession>
<keyword evidence="4" id="KW-0227">DNA damage</keyword>
<evidence type="ECO:0000256" key="6">
    <source>
        <dbReference type="ARBA" id="ARBA00049348"/>
    </source>
</evidence>
<dbReference type="GO" id="GO:0032259">
    <property type="term" value="P:methylation"/>
    <property type="evidence" value="ECO:0007669"/>
    <property type="project" value="UniProtKB-KW"/>
</dbReference>
<dbReference type="InterPro" id="IPR014048">
    <property type="entry name" value="MethylDNA_cys_MeTrfase_DNA-bd"/>
</dbReference>
<keyword evidence="2 8" id="KW-0489">Methyltransferase</keyword>
<dbReference type="CDD" id="cd06445">
    <property type="entry name" value="ATase"/>
    <property type="match status" value="1"/>
</dbReference>
<feature type="domain" description="Methylated-DNA-[protein]-cysteine S-methyltransferase DNA binding" evidence="7">
    <location>
        <begin position="102"/>
        <end position="178"/>
    </location>
</feature>
<dbReference type="EC" id="2.1.1.63" evidence="8"/>
<dbReference type="GO" id="GO:0006281">
    <property type="term" value="P:DNA repair"/>
    <property type="evidence" value="ECO:0007669"/>
    <property type="project" value="UniProtKB-KW"/>
</dbReference>
<name>A0A811T4H2_9EURY</name>
<dbReference type="AlphaFoldDB" id="A0A811T4H2"/>
<dbReference type="NCBIfam" id="TIGR00589">
    <property type="entry name" value="ogt"/>
    <property type="match status" value="1"/>
</dbReference>
<gene>
    <name evidence="8" type="primary">ogt</name>
    <name evidence="8" type="ORF">CHKLHMKO_00104</name>
</gene>
<reference evidence="8" key="1">
    <citation type="submission" date="2020-10" db="EMBL/GenBank/DDBJ databases">
        <authorList>
            <person name="Hahn C.J."/>
            <person name="Laso-Perez R."/>
            <person name="Vulcano F."/>
            <person name="Vaziourakis K.-M."/>
            <person name="Stokke R."/>
            <person name="Steen I.H."/>
            <person name="Teske A."/>
            <person name="Boetius A."/>
            <person name="Liebeke M."/>
            <person name="Amann R."/>
            <person name="Knittel K."/>
        </authorList>
    </citation>
    <scope>NUCLEOTIDE SEQUENCE</scope>
    <source>
        <strain evidence="8">Gfbio:e3339647-f889-4370-9287-4fb5cb688e4c:AG392O15_GoMArc1</strain>
    </source>
</reference>
<sequence length="201" mass="22519">MPQPDALMTLAHSLWFSTTRFEILLTLPKLLNYMPYTLSKDNLTVTITLHHNTIRKITLSKASKGVEKTKNTIGLLDDISAYLDYERVDFSRYSVDLKNLTDFQQMVLNEVRQIPYGVTVTYGMLAKDLQTSPRAIGGALSKNPAPIVIPCHRVIGKHGLGGFAWGVTIKKHLLHVEGASIDSQSVVPSTRLEYWKTSCYP</sequence>
<comment type="catalytic activity">
    <reaction evidence="1">
        <text>a 4-O-methyl-thymidine in DNA + L-cysteinyl-[protein] = a thymidine in DNA + S-methyl-L-cysteinyl-[protein]</text>
        <dbReference type="Rhea" id="RHEA:53428"/>
        <dbReference type="Rhea" id="RHEA-COMP:10131"/>
        <dbReference type="Rhea" id="RHEA-COMP:10132"/>
        <dbReference type="Rhea" id="RHEA-COMP:13555"/>
        <dbReference type="Rhea" id="RHEA-COMP:13556"/>
        <dbReference type="ChEBI" id="CHEBI:29950"/>
        <dbReference type="ChEBI" id="CHEBI:82612"/>
        <dbReference type="ChEBI" id="CHEBI:137386"/>
        <dbReference type="ChEBI" id="CHEBI:137387"/>
        <dbReference type="EC" id="2.1.1.63"/>
    </reaction>
</comment>
<evidence type="ECO:0000256" key="3">
    <source>
        <dbReference type="ARBA" id="ARBA00022679"/>
    </source>
</evidence>
<evidence type="ECO:0000256" key="1">
    <source>
        <dbReference type="ARBA" id="ARBA00001286"/>
    </source>
</evidence>
<dbReference type="EMBL" id="CAJHIO010000003">
    <property type="protein sequence ID" value="CAD6491251.1"/>
    <property type="molecule type" value="Genomic_DNA"/>
</dbReference>
<evidence type="ECO:0000259" key="7">
    <source>
        <dbReference type="Pfam" id="PF01035"/>
    </source>
</evidence>
<organism evidence="8 9">
    <name type="scientific">Candidatus Argoarchaeum ethanivorans</name>
    <dbReference type="NCBI Taxonomy" id="2608793"/>
    <lineage>
        <taxon>Archaea</taxon>
        <taxon>Methanobacteriati</taxon>
        <taxon>Methanobacteriota</taxon>
        <taxon>Stenosarchaea group</taxon>
        <taxon>Methanomicrobia</taxon>
        <taxon>Methanosarcinales</taxon>
        <taxon>Methanosarcinales incertae sedis</taxon>
        <taxon>GOM Arc I cluster</taxon>
        <taxon>Candidatus Argoarchaeum</taxon>
    </lineage>
</organism>
<comment type="catalytic activity">
    <reaction evidence="6">
        <text>a 6-O-methyl-2'-deoxyguanosine in DNA + L-cysteinyl-[protein] = S-methyl-L-cysteinyl-[protein] + a 2'-deoxyguanosine in DNA</text>
        <dbReference type="Rhea" id="RHEA:24000"/>
        <dbReference type="Rhea" id="RHEA-COMP:10131"/>
        <dbReference type="Rhea" id="RHEA-COMP:10132"/>
        <dbReference type="Rhea" id="RHEA-COMP:11367"/>
        <dbReference type="Rhea" id="RHEA-COMP:11368"/>
        <dbReference type="ChEBI" id="CHEBI:29950"/>
        <dbReference type="ChEBI" id="CHEBI:82612"/>
        <dbReference type="ChEBI" id="CHEBI:85445"/>
        <dbReference type="ChEBI" id="CHEBI:85448"/>
        <dbReference type="EC" id="2.1.1.63"/>
    </reaction>
</comment>
<dbReference type="PROSITE" id="PS00374">
    <property type="entry name" value="MGMT"/>
    <property type="match status" value="1"/>
</dbReference>
<evidence type="ECO:0000256" key="4">
    <source>
        <dbReference type="ARBA" id="ARBA00022763"/>
    </source>
</evidence>
<dbReference type="SUPFAM" id="SSF46767">
    <property type="entry name" value="Methylated DNA-protein cysteine methyltransferase, C-terminal domain"/>
    <property type="match status" value="1"/>
</dbReference>
<evidence type="ECO:0000313" key="9">
    <source>
        <dbReference type="Proteomes" id="UP000610373"/>
    </source>
</evidence>
<evidence type="ECO:0000313" key="8">
    <source>
        <dbReference type="EMBL" id="CAD6491251.1"/>
    </source>
</evidence>
<protein>
    <submittedName>
        <fullName evidence="8">Methylated-DNA--protein-cysteine methyltransferase</fullName>
        <ecNumber evidence="8">2.1.1.63</ecNumber>
    </submittedName>
</protein>
<dbReference type="Pfam" id="PF01035">
    <property type="entry name" value="DNA_binding_1"/>
    <property type="match status" value="1"/>
</dbReference>
<evidence type="ECO:0000256" key="5">
    <source>
        <dbReference type="ARBA" id="ARBA00023204"/>
    </source>
</evidence>
<keyword evidence="5" id="KW-0234">DNA repair</keyword>